<dbReference type="KEGG" id="mhaq:WC39_03120"/>
<evidence type="ECO:0000313" key="4">
    <source>
        <dbReference type="EMBL" id="TRB40534.1"/>
    </source>
</evidence>
<reference evidence="3 6" key="1">
    <citation type="submission" date="2018-06" db="EMBL/GenBank/DDBJ databases">
        <authorList>
            <consortium name="Pathogen Informatics"/>
            <person name="Doyle S."/>
        </authorList>
    </citation>
    <scope>NUCLEOTIDE SEQUENCE [LARGE SCALE GENOMIC DNA]</scope>
    <source>
        <strain evidence="3 6">NCTC10638</strain>
    </source>
</reference>
<evidence type="ECO:0000256" key="1">
    <source>
        <dbReference type="ARBA" id="ARBA00007100"/>
    </source>
</evidence>
<dbReference type="EMBL" id="VAJI01000001">
    <property type="protein sequence ID" value="TRB40534.1"/>
    <property type="molecule type" value="Genomic_DNA"/>
</dbReference>
<keyword evidence="8" id="KW-1185">Reference proteome</keyword>
<evidence type="ECO:0000313" key="5">
    <source>
        <dbReference type="EMBL" id="TRB76365.1"/>
    </source>
</evidence>
<dbReference type="SUPFAM" id="SSF48452">
    <property type="entry name" value="TPR-like"/>
    <property type="match status" value="1"/>
</dbReference>
<dbReference type="InterPro" id="IPR011990">
    <property type="entry name" value="TPR-like_helical_dom_sf"/>
</dbReference>
<dbReference type="AlphaFoldDB" id="A0A248ZXF5"/>
<dbReference type="OrthoDB" id="232498at2"/>
<organism evidence="5 7">
    <name type="scientific">Mannheimia haemolytica</name>
    <name type="common">Pasteurella haemolytica</name>
    <dbReference type="NCBI Taxonomy" id="75985"/>
    <lineage>
        <taxon>Bacteria</taxon>
        <taxon>Pseudomonadati</taxon>
        <taxon>Pseudomonadota</taxon>
        <taxon>Gammaproteobacteria</taxon>
        <taxon>Pasteurellales</taxon>
        <taxon>Pasteurellaceae</taxon>
        <taxon>Mannheimia</taxon>
    </lineage>
</organism>
<reference evidence="7 8" key="2">
    <citation type="journal article" date="2019" name="Vet. Microbiol.">
        <title>Genetic characterization of susceptible and multi-drug resistant Mannheimia haemolytica isolated from high-risk stocker calves prior to and after antimicrobial metaphylaxis.</title>
        <authorList>
            <person name="Snyder E.R."/>
            <person name="Alvarez-Narvaez S."/>
            <person name="Credille B.C."/>
        </authorList>
    </citation>
    <scope>NUCLEOTIDE SEQUENCE [LARGE SCALE GENOMIC DNA]</scope>
    <source>
        <strain evidence="5 7">UGA-R5-128-1</strain>
        <strain evidence="4 8">UGA-R7-163-1</strain>
    </source>
</reference>
<dbReference type="Proteomes" id="UP000318394">
    <property type="component" value="Unassembled WGS sequence"/>
</dbReference>
<evidence type="ECO:0000313" key="3">
    <source>
        <dbReference type="EMBL" id="STY64852.1"/>
    </source>
</evidence>
<dbReference type="STRING" id="75985.WC39_03120"/>
<dbReference type="Pfam" id="PF13371">
    <property type="entry name" value="TPR_9"/>
    <property type="match status" value="1"/>
</dbReference>
<name>A0A248ZXF5_MANHA</name>
<dbReference type="EMBL" id="UGPN01000002">
    <property type="protein sequence ID" value="STY64852.1"/>
    <property type="molecule type" value="Genomic_DNA"/>
</dbReference>
<dbReference type="EMBL" id="VAJB01000001">
    <property type="protein sequence ID" value="TRB76365.1"/>
    <property type="molecule type" value="Genomic_DNA"/>
</dbReference>
<evidence type="ECO:0000313" key="8">
    <source>
        <dbReference type="Proteomes" id="UP000318394"/>
    </source>
</evidence>
<feature type="domain" description="Protein SirB1 N-terminal" evidence="2">
    <location>
        <begin position="47"/>
        <end position="200"/>
    </location>
</feature>
<dbReference type="Pfam" id="PF13369">
    <property type="entry name" value="Transglut_core2"/>
    <property type="match status" value="1"/>
</dbReference>
<dbReference type="InterPro" id="IPR032698">
    <property type="entry name" value="SirB1_N"/>
</dbReference>
<dbReference type="KEGG" id="mhay:VK67_03120"/>
<dbReference type="Proteomes" id="UP000315164">
    <property type="component" value="Unassembled WGS sequence"/>
</dbReference>
<comment type="similarity">
    <text evidence="1">Belongs to the UPF0162 family.</text>
</comment>
<protein>
    <submittedName>
        <fullName evidence="5">Tetratricopeptide repeat protein</fullName>
    </submittedName>
</protein>
<dbReference type="Proteomes" id="UP000254802">
    <property type="component" value="Unassembled WGS sequence"/>
</dbReference>
<evidence type="ECO:0000259" key="2">
    <source>
        <dbReference type="Pfam" id="PF13369"/>
    </source>
</evidence>
<proteinExistence type="inferred from homology"/>
<dbReference type="GeneID" id="67368245"/>
<evidence type="ECO:0000313" key="7">
    <source>
        <dbReference type="Proteomes" id="UP000315164"/>
    </source>
</evidence>
<dbReference type="RefSeq" id="WP_006249579.1">
    <property type="nucleotide sequence ID" value="NZ_CP011098.1"/>
</dbReference>
<gene>
    <name evidence="5" type="ORF">FEA53_00880</name>
    <name evidence="4" type="ORF">FEB89_00885</name>
    <name evidence="3" type="ORF">NCTC10638_04042</name>
</gene>
<evidence type="ECO:0000313" key="6">
    <source>
        <dbReference type="Proteomes" id="UP000254802"/>
    </source>
</evidence>
<accession>A0A248ZXF5</accession>
<sequence length="288" mass="33612">MDDIIEELLKELEDPKVTISETELKKFLYREILRLTTLIDKNVSEQQVFGQMSALVKKARYNVNGEGDEERINQLLHLVYREWGFHCYYEDYFHTENLLLNQVIRKRRGMPVSLGAVALYLSAVLDLPLYPVNFPTQLVLRAEIHQPNGATKVRFINPWNGEFLTIEMLNKWLEGEMGFGVEVTPDLLRRAEPQELLERVETVFKMALTREGKYEETLRLIEYRLAFSPEDPYEIRDRGMVLASMDCYQAALEDINYFIDQCPEDPSAEILKMEVKGLQQKSQESVVH</sequence>